<dbReference type="EMBL" id="QRUP01000026">
    <property type="protein sequence ID" value="RGR68723.1"/>
    <property type="molecule type" value="Genomic_DNA"/>
</dbReference>
<protein>
    <submittedName>
        <fullName evidence="1">Uncharacterized protein</fullName>
    </submittedName>
</protein>
<dbReference type="GeneID" id="83016836"/>
<proteinExistence type="predicted"/>
<organism evidence="1 2">
    <name type="scientific">Holdemania filiformis</name>
    <dbReference type="NCBI Taxonomy" id="61171"/>
    <lineage>
        <taxon>Bacteria</taxon>
        <taxon>Bacillati</taxon>
        <taxon>Bacillota</taxon>
        <taxon>Erysipelotrichia</taxon>
        <taxon>Erysipelotrichales</taxon>
        <taxon>Erysipelotrichaceae</taxon>
        <taxon>Holdemania</taxon>
    </lineage>
</organism>
<dbReference type="Proteomes" id="UP000284178">
    <property type="component" value="Unassembled WGS sequence"/>
</dbReference>
<accession>A0A412FKN8</accession>
<evidence type="ECO:0000313" key="2">
    <source>
        <dbReference type="Proteomes" id="UP000284178"/>
    </source>
</evidence>
<comment type="caution">
    <text evidence="1">The sequence shown here is derived from an EMBL/GenBank/DDBJ whole genome shotgun (WGS) entry which is preliminary data.</text>
</comment>
<dbReference type="AlphaFoldDB" id="A0A412FKN8"/>
<sequence>MNSRKKRIRALNRKLQAKHNGPETFMGYPVTQGGVLVDAWWIPIEEAEVYIRKREACAAQLIAEMETFCSRVYRDLAGTEDGEVVWGESVFGTERSCLVFLDPQTVEAALEAAKKKELRKFILESNEMTELAAQLNFDSAN</sequence>
<gene>
    <name evidence="1" type="ORF">DWY25_15670</name>
</gene>
<dbReference type="RefSeq" id="WP_117896014.1">
    <property type="nucleotide sequence ID" value="NZ_CABJCV010000026.1"/>
</dbReference>
<evidence type="ECO:0000313" key="1">
    <source>
        <dbReference type="EMBL" id="RGR68723.1"/>
    </source>
</evidence>
<reference evidence="1 2" key="1">
    <citation type="submission" date="2018-08" db="EMBL/GenBank/DDBJ databases">
        <title>A genome reference for cultivated species of the human gut microbiota.</title>
        <authorList>
            <person name="Zou Y."/>
            <person name="Xue W."/>
            <person name="Luo G."/>
        </authorList>
    </citation>
    <scope>NUCLEOTIDE SEQUENCE [LARGE SCALE GENOMIC DNA]</scope>
    <source>
        <strain evidence="1 2">AF24-29</strain>
    </source>
</reference>
<name>A0A412FKN8_9FIRM</name>
<keyword evidence="2" id="KW-1185">Reference proteome</keyword>